<feature type="region of interest" description="Disordered" evidence="1">
    <location>
        <begin position="167"/>
        <end position="195"/>
    </location>
</feature>
<evidence type="ECO:0000313" key="3">
    <source>
        <dbReference type="EMBL" id="MET8438188.1"/>
    </source>
</evidence>
<dbReference type="InterPro" id="IPR016181">
    <property type="entry name" value="Acyl_CoA_acyltransferase"/>
</dbReference>
<dbReference type="SUPFAM" id="SSF55729">
    <property type="entry name" value="Acyl-CoA N-acyltransferases (Nat)"/>
    <property type="match status" value="1"/>
</dbReference>
<dbReference type="Pfam" id="PF13302">
    <property type="entry name" value="Acetyltransf_3"/>
    <property type="match status" value="1"/>
</dbReference>
<dbReference type="PROSITE" id="PS51186">
    <property type="entry name" value="GNAT"/>
    <property type="match status" value="1"/>
</dbReference>
<sequence length="195" mass="20487">MEALVTTRLVLHPLTPAEAEYVVEGHPGPDALWAPDYPNDGDRAGARHFLEHCADTGDPRPFGAYEIRLREDGHAIGGVGFHGVPDDRGQVTIGYGLIPAMRGKGYASEALRALLEFARAAGVASVKGDADLDNAASQHVMAAAGMRLVGEDDLLRHYRIDWTAGSAAERGGRATAADEAAGPSSSPQVIAPRPS</sequence>
<dbReference type="CDD" id="cd04301">
    <property type="entry name" value="NAT_SF"/>
    <property type="match status" value="1"/>
</dbReference>
<keyword evidence="4" id="KW-1185">Reference proteome</keyword>
<name>A0ABV2UK16_9ACTN</name>
<evidence type="ECO:0000256" key="1">
    <source>
        <dbReference type="SAM" id="MobiDB-lite"/>
    </source>
</evidence>
<protein>
    <submittedName>
        <fullName evidence="3">GNAT family N-acetyltransferase</fullName>
    </submittedName>
</protein>
<dbReference type="PANTHER" id="PTHR43441">
    <property type="entry name" value="RIBOSOMAL-PROTEIN-SERINE ACETYLTRANSFERASE"/>
    <property type="match status" value="1"/>
</dbReference>
<comment type="caution">
    <text evidence="3">The sequence shown here is derived from an EMBL/GenBank/DDBJ whole genome shotgun (WGS) entry which is preliminary data.</text>
</comment>
<dbReference type="RefSeq" id="WP_356503883.1">
    <property type="nucleotide sequence ID" value="NZ_JBEXIP010000053.1"/>
</dbReference>
<dbReference type="Proteomes" id="UP001550044">
    <property type="component" value="Unassembled WGS sequence"/>
</dbReference>
<evidence type="ECO:0000259" key="2">
    <source>
        <dbReference type="PROSITE" id="PS51186"/>
    </source>
</evidence>
<feature type="domain" description="N-acetyltransferase" evidence="2">
    <location>
        <begin position="9"/>
        <end position="165"/>
    </location>
</feature>
<dbReference type="EMBL" id="JBEXIP010000053">
    <property type="protein sequence ID" value="MET8438188.1"/>
    <property type="molecule type" value="Genomic_DNA"/>
</dbReference>
<dbReference type="PANTHER" id="PTHR43441:SF6">
    <property type="entry name" value="N-ACETYLTRANSFERASE DOMAIN-CONTAINING PROTEIN"/>
    <property type="match status" value="1"/>
</dbReference>
<reference evidence="3 4" key="1">
    <citation type="submission" date="2024-06" db="EMBL/GenBank/DDBJ databases">
        <title>The Natural Products Discovery Center: Release of the First 8490 Sequenced Strains for Exploring Actinobacteria Biosynthetic Diversity.</title>
        <authorList>
            <person name="Kalkreuter E."/>
            <person name="Kautsar S.A."/>
            <person name="Yang D."/>
            <person name="Bader C.D."/>
            <person name="Teijaro C.N."/>
            <person name="Fluegel L."/>
            <person name="Davis C.M."/>
            <person name="Simpson J.R."/>
            <person name="Lauterbach L."/>
            <person name="Steele A.D."/>
            <person name="Gui C."/>
            <person name="Meng S."/>
            <person name="Li G."/>
            <person name="Viehrig K."/>
            <person name="Ye F."/>
            <person name="Su P."/>
            <person name="Kiefer A.F."/>
            <person name="Nichols A."/>
            <person name="Cepeda A.J."/>
            <person name="Yan W."/>
            <person name="Fan B."/>
            <person name="Jiang Y."/>
            <person name="Adhikari A."/>
            <person name="Zheng C.-J."/>
            <person name="Schuster L."/>
            <person name="Cowan T.M."/>
            <person name="Smanski M.J."/>
            <person name="Chevrette M.G."/>
            <person name="De Carvalho L.P.S."/>
            <person name="Shen B."/>
        </authorList>
    </citation>
    <scope>NUCLEOTIDE SEQUENCE [LARGE SCALE GENOMIC DNA]</scope>
    <source>
        <strain evidence="3 4">NPDC005137</strain>
    </source>
</reference>
<gene>
    <name evidence="3" type="ORF">ABZV61_36815</name>
</gene>
<dbReference type="InterPro" id="IPR051908">
    <property type="entry name" value="Ribosomal_N-acetyltransferase"/>
</dbReference>
<accession>A0ABV2UK16</accession>
<evidence type="ECO:0000313" key="4">
    <source>
        <dbReference type="Proteomes" id="UP001550044"/>
    </source>
</evidence>
<organism evidence="3 4">
    <name type="scientific">Streptomyces sp. 900116325</name>
    <dbReference type="NCBI Taxonomy" id="3154295"/>
    <lineage>
        <taxon>Bacteria</taxon>
        <taxon>Bacillati</taxon>
        <taxon>Actinomycetota</taxon>
        <taxon>Actinomycetes</taxon>
        <taxon>Kitasatosporales</taxon>
        <taxon>Streptomycetaceae</taxon>
        <taxon>Streptomyces</taxon>
    </lineage>
</organism>
<dbReference type="InterPro" id="IPR000182">
    <property type="entry name" value="GNAT_dom"/>
</dbReference>
<proteinExistence type="predicted"/>
<dbReference type="Gene3D" id="3.40.630.30">
    <property type="match status" value="1"/>
</dbReference>